<dbReference type="RefSeq" id="WP_042626496.1">
    <property type="nucleotide sequence ID" value="NZ_CP002580.1"/>
</dbReference>
<dbReference type="Proteomes" id="UP000031838">
    <property type="component" value="Chromosome 1"/>
</dbReference>
<evidence type="ECO:0000313" key="2">
    <source>
        <dbReference type="Proteomes" id="UP000031838"/>
    </source>
</evidence>
<gene>
    <name evidence="1" type="ORF">BGL_1c13250</name>
</gene>
<dbReference type="AlphaFoldDB" id="A0A0B6RXU6"/>
<reference evidence="1 2" key="2">
    <citation type="journal article" date="2016" name="Appl. Microbiol. Biotechnol.">
        <title>Mutations improving production and secretion of extracellular lipase by Burkholderia glumae PG1.</title>
        <authorList>
            <person name="Knapp A."/>
            <person name="Voget S."/>
            <person name="Gao R."/>
            <person name="Zaburannyi N."/>
            <person name="Krysciak D."/>
            <person name="Breuer M."/>
            <person name="Hauer B."/>
            <person name="Streit W.R."/>
            <person name="Muller R."/>
            <person name="Daniel R."/>
            <person name="Jaeger K.E."/>
        </authorList>
    </citation>
    <scope>NUCLEOTIDE SEQUENCE [LARGE SCALE GENOMIC DNA]</scope>
    <source>
        <strain evidence="1 2">PG1</strain>
    </source>
</reference>
<dbReference type="EMBL" id="CP002580">
    <property type="protein sequence ID" value="AJK45845.1"/>
    <property type="molecule type" value="Genomic_DNA"/>
</dbReference>
<keyword evidence="2" id="KW-1185">Reference proteome</keyword>
<accession>A0A0B6RXU6</accession>
<dbReference type="KEGG" id="bgp:BGL_1c13250"/>
<name>A0A0B6RXU6_BURPL</name>
<evidence type="ECO:0000313" key="1">
    <source>
        <dbReference type="EMBL" id="AJK45845.1"/>
    </source>
</evidence>
<reference evidence="2" key="1">
    <citation type="submission" date="2011-03" db="EMBL/GenBank/DDBJ databases">
        <authorList>
            <person name="Voget S."/>
            <person name="Streit W.R."/>
            <person name="Jaeger K.E."/>
            <person name="Daniel R."/>
        </authorList>
    </citation>
    <scope>NUCLEOTIDE SEQUENCE [LARGE SCALE GENOMIC DNA]</scope>
    <source>
        <strain evidence="2">PG1</strain>
    </source>
</reference>
<organism evidence="1 2">
    <name type="scientific">Burkholderia plantarii</name>
    <dbReference type="NCBI Taxonomy" id="41899"/>
    <lineage>
        <taxon>Bacteria</taxon>
        <taxon>Pseudomonadati</taxon>
        <taxon>Pseudomonadota</taxon>
        <taxon>Betaproteobacteria</taxon>
        <taxon>Burkholderiales</taxon>
        <taxon>Burkholderiaceae</taxon>
        <taxon>Burkholderia</taxon>
    </lineage>
</organism>
<proteinExistence type="predicted"/>
<protein>
    <submittedName>
        <fullName evidence="1">Uncharacterized protein</fullName>
    </submittedName>
</protein>
<dbReference type="HOGENOM" id="CLU_393761_0_0_4"/>
<sequence>MENASKASPRFPKDLLEWAGHHSGGVKRLFDPGSGRPGKELLRTRLISRLEAWAQEAVAGTPGTPRILLLVGGPGNGKTEAIEHTINCLDKGLAAKGKLVESLSEAFHPPVGKAVARVVDVDAGNLASVPRQMRLSIVQDASATAGQEGRPAPELLVEELLGLLDSTSGRYYLCCVNRGVLDDALIHALDHGLGQARDLLEAVTRSVSLSSTAPSCWPLGDFPEVAVWPMDVESLLVSPGEGSPSPASTLLAYATNPAHWPGAGECPAGDDCPFCHSQRLLAREEPRIALLQILRWYELASGKRWSFRDLFSLVSYLLAGSSPTGQERQGDPCQWAAYLMEQDRASEQASNPRKQQLTAAFHLATSSYQHALFHRWDPEAANALRNGIRDLVLDKEQPGVRVLLGLQHFLQGRKDSYLPAAIGSLLENMVDLLDPAMASPDVEVAVSGRSKVLLGELDTRFSRSIVGGIEFVRKYQVLAKNELELLRKLAKADDLLSSASIRRRNPAAASRLQRIVRDFACRLVRRSVCTRSAVVADANILEAFQQVVEDDDRGQRLFEVAKQVKNLLNNGQDFEVSLTTTFGQPLPPQQRQAILVVPVRQVRMRRLPTAGRPRSPLCFLEVGSGQSLQSIALTYELFKAVKELERGLSPASLPRTVVALLDTTKARLSGPIVRDPGILGDARIRIGTDGTEVSTSWDDKFVSVSKEKQA</sequence>